<comment type="caution">
    <text evidence="1">The sequence shown here is derived from an EMBL/GenBank/DDBJ whole genome shotgun (WGS) entry which is preliminary data.</text>
</comment>
<reference evidence="1 2" key="1">
    <citation type="journal article" date="2013" name="Genome Announc.">
        <title>Draft Genome Sequence of Indibacter alkaliphilus Strain LW1T, Isolated from Lonar Lake, a Haloalkaline Lake in the Buldana District of Maharashtra, India.</title>
        <authorList>
            <person name="Singh A."/>
            <person name="Kumar Jangir P."/>
            <person name="Sharma R."/>
            <person name="Singh A."/>
            <person name="Kumar Pinnaka A."/>
            <person name="Shivaji S."/>
        </authorList>
    </citation>
    <scope>NUCLEOTIDE SEQUENCE [LARGE SCALE GENOMIC DNA]</scope>
    <source>
        <strain evidence="2">CCUG 57479 / KCTC 22604 / LW1</strain>
    </source>
</reference>
<accession>S2DA59</accession>
<dbReference type="AlphaFoldDB" id="S2DA59"/>
<proteinExistence type="predicted"/>
<evidence type="ECO:0000313" key="2">
    <source>
        <dbReference type="Proteomes" id="UP000006073"/>
    </source>
</evidence>
<name>S2DA59_INDAL</name>
<organism evidence="1 2">
    <name type="scientific">Indibacter alkaliphilus (strain CCUG 57479 / KCTC 22604 / LW1)</name>
    <dbReference type="NCBI Taxonomy" id="1189612"/>
    <lineage>
        <taxon>Bacteria</taxon>
        <taxon>Pseudomonadati</taxon>
        <taxon>Bacteroidota</taxon>
        <taxon>Cytophagia</taxon>
        <taxon>Cytophagales</taxon>
        <taxon>Cyclobacteriaceae</taxon>
    </lineage>
</organism>
<evidence type="ECO:0000313" key="1">
    <source>
        <dbReference type="EMBL" id="EOZ96082.1"/>
    </source>
</evidence>
<dbReference type="Proteomes" id="UP000006073">
    <property type="component" value="Unassembled WGS sequence"/>
</dbReference>
<dbReference type="EMBL" id="ALWO02000036">
    <property type="protein sequence ID" value="EOZ96082.1"/>
    <property type="molecule type" value="Genomic_DNA"/>
</dbReference>
<keyword evidence="2" id="KW-1185">Reference proteome</keyword>
<gene>
    <name evidence="1" type="ORF">A33Q_2675</name>
</gene>
<sequence>MHVDHYILFSLQIRQINSTPEILQGNRFSTLWDSFNCIFN</sequence>
<protein>
    <submittedName>
        <fullName evidence="1">Uncharacterized protein</fullName>
    </submittedName>
</protein>